<dbReference type="Gene3D" id="2.60.120.260">
    <property type="entry name" value="Galactose-binding domain-like"/>
    <property type="match status" value="4"/>
</dbReference>
<reference evidence="4 5" key="2">
    <citation type="journal article" date="2008" name="Nature">
        <title>The Phaeodactylum genome reveals the evolutionary history of diatom genomes.</title>
        <authorList>
            <person name="Bowler C."/>
            <person name="Allen A.E."/>
            <person name="Badger J.H."/>
            <person name="Grimwood J."/>
            <person name="Jabbari K."/>
            <person name="Kuo A."/>
            <person name="Maheswari U."/>
            <person name="Martens C."/>
            <person name="Maumus F."/>
            <person name="Otillar R.P."/>
            <person name="Rayko E."/>
            <person name="Salamov A."/>
            <person name="Vandepoele K."/>
            <person name="Beszteri B."/>
            <person name="Gruber A."/>
            <person name="Heijde M."/>
            <person name="Katinka M."/>
            <person name="Mock T."/>
            <person name="Valentin K."/>
            <person name="Verret F."/>
            <person name="Berges J.A."/>
            <person name="Brownlee C."/>
            <person name="Cadoret J.P."/>
            <person name="Chiovitti A."/>
            <person name="Choi C.J."/>
            <person name="Coesel S."/>
            <person name="De Martino A."/>
            <person name="Detter J.C."/>
            <person name="Durkin C."/>
            <person name="Falciatore A."/>
            <person name="Fournet J."/>
            <person name="Haruta M."/>
            <person name="Huysman M.J."/>
            <person name="Jenkins B.D."/>
            <person name="Jiroutova K."/>
            <person name="Jorgensen R.E."/>
            <person name="Joubert Y."/>
            <person name="Kaplan A."/>
            <person name="Kroger N."/>
            <person name="Kroth P.G."/>
            <person name="La Roche J."/>
            <person name="Lindquist E."/>
            <person name="Lommer M."/>
            <person name="Martin-Jezequel V."/>
            <person name="Lopez P.J."/>
            <person name="Lucas S."/>
            <person name="Mangogna M."/>
            <person name="McGinnis K."/>
            <person name="Medlin L.K."/>
            <person name="Montsant A."/>
            <person name="Oudot-Le Secq M.P."/>
            <person name="Napoli C."/>
            <person name="Obornik M."/>
            <person name="Parker M.S."/>
            <person name="Petit J.L."/>
            <person name="Porcel B.M."/>
            <person name="Poulsen N."/>
            <person name="Robison M."/>
            <person name="Rychlewski L."/>
            <person name="Rynearson T.A."/>
            <person name="Schmutz J."/>
            <person name="Shapiro H."/>
            <person name="Siaut M."/>
            <person name="Stanley M."/>
            <person name="Sussman M.R."/>
            <person name="Taylor A.R."/>
            <person name="Vardi A."/>
            <person name="von Dassow P."/>
            <person name="Vyverman W."/>
            <person name="Willis A."/>
            <person name="Wyrwicz L.S."/>
            <person name="Rokhsar D.S."/>
            <person name="Weissenbach J."/>
            <person name="Armbrust E.V."/>
            <person name="Green B.R."/>
            <person name="Van de Peer Y."/>
            <person name="Grigoriev I.V."/>
        </authorList>
    </citation>
    <scope>NUCLEOTIDE SEQUENCE [LARGE SCALE GENOMIC DNA]</scope>
    <source>
        <strain evidence="4 5">CCMP1335</strain>
    </source>
</reference>
<dbReference type="InterPro" id="IPR012334">
    <property type="entry name" value="Pectin_lyas_fold"/>
</dbReference>
<dbReference type="Proteomes" id="UP000001449">
    <property type="component" value="Chromosome 13"/>
</dbReference>
<dbReference type="InterPro" id="IPR014917">
    <property type="entry name" value="DUF1800"/>
</dbReference>
<evidence type="ECO:0000313" key="5">
    <source>
        <dbReference type="Proteomes" id="UP000001449"/>
    </source>
</evidence>
<feature type="region of interest" description="Disordered" evidence="1">
    <location>
        <begin position="26"/>
        <end position="104"/>
    </location>
</feature>
<feature type="compositionally biased region" description="Basic and acidic residues" evidence="1">
    <location>
        <begin position="82"/>
        <end position="95"/>
    </location>
</feature>
<protein>
    <recommendedName>
        <fullName evidence="3">CEMIP beta-helix domain-containing protein</fullName>
    </recommendedName>
</protein>
<reference evidence="4 5" key="1">
    <citation type="journal article" date="2004" name="Science">
        <title>The genome of the diatom Thalassiosira pseudonana: ecology, evolution, and metabolism.</title>
        <authorList>
            <person name="Armbrust E.V."/>
            <person name="Berges J.A."/>
            <person name="Bowler C."/>
            <person name="Green B.R."/>
            <person name="Martinez D."/>
            <person name="Putnam N.H."/>
            <person name="Zhou S."/>
            <person name="Allen A.E."/>
            <person name="Apt K.E."/>
            <person name="Bechner M."/>
            <person name="Brzezinski M.A."/>
            <person name="Chaal B.K."/>
            <person name="Chiovitti A."/>
            <person name="Davis A.K."/>
            <person name="Demarest M.S."/>
            <person name="Detter J.C."/>
            <person name="Glavina T."/>
            <person name="Goodstein D."/>
            <person name="Hadi M.Z."/>
            <person name="Hellsten U."/>
            <person name="Hildebrand M."/>
            <person name="Jenkins B.D."/>
            <person name="Jurka J."/>
            <person name="Kapitonov V.V."/>
            <person name="Kroger N."/>
            <person name="Lau W.W."/>
            <person name="Lane T.W."/>
            <person name="Larimer F.W."/>
            <person name="Lippmeier J.C."/>
            <person name="Lucas S."/>
            <person name="Medina M."/>
            <person name="Montsant A."/>
            <person name="Obornik M."/>
            <person name="Parker M.S."/>
            <person name="Palenik B."/>
            <person name="Pazour G.J."/>
            <person name="Richardson P.M."/>
            <person name="Rynearson T.A."/>
            <person name="Saito M.A."/>
            <person name="Schwartz D.C."/>
            <person name="Thamatrakoln K."/>
            <person name="Valentin K."/>
            <person name="Vardi A."/>
            <person name="Wilkerson F.P."/>
            <person name="Rokhsar D.S."/>
        </authorList>
    </citation>
    <scope>NUCLEOTIDE SEQUENCE [LARGE SCALE GENOMIC DNA]</scope>
    <source>
        <strain evidence="4 5">CCMP1335</strain>
    </source>
</reference>
<dbReference type="PaxDb" id="35128-Thaps24694"/>
<dbReference type="InterPro" id="IPR055401">
    <property type="entry name" value="CEMIP_beta-hel_dom"/>
</dbReference>
<keyword evidence="5" id="KW-1185">Reference proteome</keyword>
<dbReference type="SUPFAM" id="SSF49785">
    <property type="entry name" value="Galactose-binding domain-like"/>
    <property type="match status" value="1"/>
</dbReference>
<feature type="compositionally biased region" description="Gly residues" evidence="1">
    <location>
        <begin position="66"/>
        <end position="81"/>
    </location>
</feature>
<feature type="domain" description="CEMIP beta-helix" evidence="3">
    <location>
        <begin position="927"/>
        <end position="1131"/>
    </location>
</feature>
<proteinExistence type="predicted"/>
<dbReference type="SMART" id="SM00710">
    <property type="entry name" value="PbH1"/>
    <property type="match status" value="5"/>
</dbReference>
<evidence type="ECO:0000256" key="1">
    <source>
        <dbReference type="SAM" id="MobiDB-lite"/>
    </source>
</evidence>
<dbReference type="Pfam" id="PF08811">
    <property type="entry name" value="DUF1800"/>
    <property type="match status" value="2"/>
</dbReference>
<dbReference type="PANTHER" id="PTHR43737">
    <property type="entry name" value="BLL7424 PROTEIN"/>
    <property type="match status" value="1"/>
</dbReference>
<dbReference type="HOGENOM" id="CLU_224140_0_0_1"/>
<evidence type="ECO:0000313" key="4">
    <source>
        <dbReference type="EMBL" id="EED89342.1"/>
    </source>
</evidence>
<dbReference type="KEGG" id="tps:THAPSDRAFT_24694"/>
<dbReference type="PANTHER" id="PTHR43737:SF1">
    <property type="entry name" value="DUF1501 DOMAIN-CONTAINING PROTEIN"/>
    <property type="match status" value="1"/>
</dbReference>
<evidence type="ECO:0000256" key="2">
    <source>
        <dbReference type="SAM" id="SignalP"/>
    </source>
</evidence>
<feature type="signal peptide" evidence="2">
    <location>
        <begin position="1"/>
        <end position="19"/>
    </location>
</feature>
<dbReference type="InterPro" id="IPR010869">
    <property type="entry name" value="DUF1501"/>
</dbReference>
<feature type="chain" id="PRO_5002869265" description="CEMIP beta-helix domain-containing protein" evidence="2">
    <location>
        <begin position="20"/>
        <end position="3945"/>
    </location>
</feature>
<organism evidence="4 5">
    <name type="scientific">Thalassiosira pseudonana</name>
    <name type="common">Marine diatom</name>
    <name type="synonym">Cyclotella nana</name>
    <dbReference type="NCBI Taxonomy" id="35128"/>
    <lineage>
        <taxon>Eukaryota</taxon>
        <taxon>Sar</taxon>
        <taxon>Stramenopiles</taxon>
        <taxon>Ochrophyta</taxon>
        <taxon>Bacillariophyta</taxon>
        <taxon>Coscinodiscophyceae</taxon>
        <taxon>Thalassiosirophycidae</taxon>
        <taxon>Thalassiosirales</taxon>
        <taxon>Thalassiosiraceae</taxon>
        <taxon>Thalassiosira</taxon>
    </lineage>
</organism>
<name>B8CBM3_THAPS</name>
<dbReference type="GeneID" id="7447851"/>
<feature type="compositionally biased region" description="Low complexity" evidence="1">
    <location>
        <begin position="47"/>
        <end position="59"/>
    </location>
</feature>
<feature type="region of interest" description="Disordered" evidence="1">
    <location>
        <begin position="1941"/>
        <end position="1980"/>
    </location>
</feature>
<dbReference type="Pfam" id="PF24606">
    <property type="entry name" value="CEMIP_beta-hel"/>
    <property type="match status" value="1"/>
</dbReference>
<dbReference type="EMBL" id="CM000648">
    <property type="protein sequence ID" value="EED89342.1"/>
    <property type="molecule type" value="Genomic_DNA"/>
</dbReference>
<keyword evidence="2" id="KW-0732">Signal</keyword>
<evidence type="ECO:0000259" key="3">
    <source>
        <dbReference type="Pfam" id="PF24606"/>
    </source>
</evidence>
<dbReference type="OMA" id="WRDTETQ"/>
<dbReference type="RefSeq" id="XP_002293606.1">
    <property type="nucleotide sequence ID" value="XM_002293570.1"/>
</dbReference>
<gene>
    <name evidence="4" type="ORF">THAPSDRAFT_24694</name>
</gene>
<dbReference type="InterPro" id="IPR006626">
    <property type="entry name" value="PbH1"/>
</dbReference>
<dbReference type="Pfam" id="PF07394">
    <property type="entry name" value="DUF1501"/>
    <property type="match status" value="1"/>
</dbReference>
<dbReference type="InterPro" id="IPR008979">
    <property type="entry name" value="Galactose-bd-like_sf"/>
</dbReference>
<feature type="compositionally biased region" description="Polar residues" evidence="1">
    <location>
        <begin position="1941"/>
        <end position="1977"/>
    </location>
</feature>
<dbReference type="eggNOG" id="ENOG502QSGJ">
    <property type="taxonomic scope" value="Eukaryota"/>
</dbReference>
<accession>B8CBM3</accession>
<dbReference type="InParanoid" id="B8CBM3"/>
<sequence>MKLFTISLALLLFSETALAESNGLRRLPKDRAGGRGGGKGGGKKNTTETTTESSTTESTLSNEGKQGFGGGRGPPSSGGGRGKPERVDPANDKRNVPAGAPENANQEVFAEIVMKGRGQGQGGRCKPGKNILETLGISSLTLTLEDDLLTTLCSEGDICGLHDITMEGGSSSTIIEVPNFDLLSEDAVVVPPVLPIELTGEEGGVLPDDFEESTVATSYGEEFRLNELKESVMWNRGEDQFEDTLKQANQTVLTVDETVDLDDVLFRHTRTLKEQQRRELQNSNTKGIGTFAPLSCNLPSLPSGAQCMSSPDGVLSTLVNAAGGGMVVVPCGKCYKYDLPAEATIGGIDIIGKLYVPPNYKSTLSTPFVFVQGELEMSDTNPISAQNQSMKIVLTGTSSVTFTPADSNAAVAGTPFNAGSKPFLVAGGKVNIRGWNADANEGTATWTPLMAMAEGARPTPTLSELKTPIQPAATRRVCPRQLVNHDFDSAADFSLWSGGEGAVVSHNVDEGTLVLTNLNKSWQGFRLDFTRLTLDCPLIEGADYLLTIRLKIDKDGFEGQDTECSKTNDRWNKCPRIARKIMMKQGNDRYFHKLLNSGTFEKYGEWFTFATVWQFNAEDLAEGNVIGNIFALENNEAGVTISMDSVVFELPSEKSTRLANDACNELIVNGGAENGDGNGYSFYPFWSSRSDWWEPTVNEEVASNGAVNHFFRANRRKWHSDSIRTTLPTACFVKGLVYTVSLRLRIFYHTPLSYYVQLTGPRADGSGWTYKQPLFCPAQSESDGWVTCSGPMVIDADYEVLSEIHYEIIMDYVKDKDPWAIVDYDDISIAFKSGPAEGLKVDGSVVSRWGVNSDLHITSSTLSNRDSQNAVIDSVQANADGSATIKLKTGIDAVISEADAPGQGVEVALLSRNIKIVGQAGGTASQGGYFQVFHTPGVAQIIEGVEFTNMGQQQGKNRFALQFLYSGDVSSTSVSSVIVLFITNPQTRSWFNRNSIRNSNHRCISIEGTSNAMIESNVAVETAGHCYYIGTEATRNTLLNNIGSRTNEVINWGQQISGESDHDAATFLLWNPVNTIVGNVAAGSDARGFQVYNDWRTLGEDKVDSGKGSIRRMPMQTFKDNKSHSNSWQGFTIYEFEQWFNTKDYSDIPVFENVQAYRNQQHGIHANNLIAAHFKGGLLSDNQWAFNLLRSDAVIISDMVIRGYTDLTKEITTPSNRLKLCRYSGWTHEGLMMMSRKDRYGEQDPRRGLKLLNVTFSDFDSRGYVVDGCKASSVYGIDDIVITDVDGSLNPSGDSEGTPGAFVSSFPHMTEIFGDTCVEFEGNCMSYCPNVCLRTVAFGVEQFGTENVRLVVTNSDGTASMSITGKMQSGDYKFFSHAYRPRVFSVSLPSGSYTAQFIDEDGSALWPTFVEEVWEASPNCDGAAAPGEITVVKPEVDALLCEELIRKTLTTSEPWSHTDPGVELAVGLGMDGSDAVRTTNRGGSWTGLAMNLDTRCLDLMKDQYFEFNAMIKLVDKNGNPATNVDPNDEWYNRKSPMMTLNFRKYRDDTTKEWVYTAEDVDKAVLSRPYKADGWNLIHGIFRLPESPRLLVEIDSAPGDVNFFIDSASASVAPFSCNPDELVKNGGLEESQVTKYWDTWGGRTKIDIVTGYGGVGNSIKAFGRQHYSHGPAQAISLDCVSAGDRLSFSARIKFETGGIRGYNRVGQIITDAPDANGWYHVHGIFILNADQAGADYAKVYFDGASTVRDVVVDNLQVKVVPQNCKSLIMNPSFDEGSAFWSYIDRGYSKVSLYPGEDGDSDFALRSYARTSSRWRGVRQRLDTRCFVSGSEYTITAKFRLLNASSQGMTCNTNIQYDNDQMCPNVVIYGWGCQGGDVYWRFWNQIAGFNWDPSRFNDFRAGFIVDDRLASCATVHVYIHQINAQWEIIMDDVNIMETGTLAPTSEPTASPTVVDVSMSSTNSPTDQPTSMPTVSSVTNCPPVGSPSKEVSAGPLMLAKSSTLCILTKALVMNGEPSQIAPVARSYDERAWEKSAGDFATNLLYGQHIGDYADGSQLTLPELGVNEKYYLTSYSHTLSDIDTVARLLESATFGTTTSNLEAWNRGAATKDTASQWIEEQMNKPMTSHREFFRRRTNPRFPHPRNIGRSGHPCNGLSRWRRYAFSRKDGDQWWFKQYFEAVKNEGSPYITIKLNDHVRTVVDTISIENTAYALEFNKKYEVIGHPDERVGGRFRIKMEDFSYQYISNPLVSFYVDSIQPANVLNLPNISSTLKSIDELRSNGGDYIYIDGIVDPVCSKLNDVTEETDAPVFGKLPDGSWLQWDSRLDLEENTLDEHIEDGGGLTQSLTGGQTRCANAPRTFLNENQCSLSFSHTACGSSGTPQLTIELTAENIETLHDITGQYVYGVLGLPVVDFQNTALESPCTPGLRSRWEINNAADCPNPTALGTQTNATLFKLLSQSADMNAHVRDINFPISGFSCTAADTDSLANVEIVVGSTCYKRVHPEHLSVYDMTYWTLEETHPGNMIAMMEGEPNPIKKWIDVDGSIFLTYPSFPTNDVPHHPTERWNTHSTHFSKLGRFGDVVKFVDLPNEMRLDEVAQYFGESSTIGGSGVVVCGSPYETANDPSHGQVFEVTTGKDTDWGLWRQRESVFAMAGLQADDQLRQRVAWAFSQLLVIAQKAIEVEESHTEAFLTYYDIFVRNAFGNYGDILKEISYSPLMAENLSFLQSKSAAYMWETQGKISFADENFAREIMQLFSVGLYLLNIDGTLKLDENGQPLLVYTNDDIMSFSRIWTGFDYQQARGNVEEASWTGNRHDPMKIQASWRDKFPKTDLTGGYIGDSYPLCVDLPAKMFLRKGASYRLLGSSSMPELMEDHSYFKNDATVKRFALDNNSQLKALLCNADFNGNCQYSTSVTLDKNLGCTSNECDADTLRVVQVSPGIYYEYVRPACVEQAFYADAKKVIYRERWSDSSCANPRLPYASEACCSMGDLRAHRSPNYLYDQERVSFSTANDRCEAMGKMSCDFNDIGEIDWYKKGYHWSTDSCLIKVKVNAIGQVALVYEPDDYAYLHPHIRDDNRNFFKVYWEADYPKNDADVSEGNLCGNGVCESLVTGGCMCDTLISEARVFASMPANVDEVLSKLAIGAYDPSAYDEGTFAEQLTANGVTAYLTATGTFNADTVFVVTDQYNRIRRFKNAKEYVRIQGAPEYAFRNAPSFMSVLNTEADQRDAIYETDAALEHYLYHDNTAPFIAYRLIQRFTTSNPTPAYVEAVATAFRSGKYEDFGTGKYGDLAATISAVLLEPEARSVVLDADPFHGSLKEPLLRVMSLMRGMELKQTEGQSVLNLADLSTKIGQMAHSFPSVFSFFLPEYPAGGRAGDASLVSPESMILDMPKIVGLVNGMFSLVKYGLNYCNGGFGTGWSDCKEGNYKYSNAYLSFSRPYDNVSTTADAQADAVVNELATILTSGRLSAENRQVIKDAYKEKLPDADAALRLVQQLVLTSPEFHATNTLKLSGELRGESELPTPSGAEYKAIVYVMFGGGCDSYNMLVPHTCSGEKDMYAEYLAVREEIALKKEDLRLLNGDSGQMCETFGVHPKLSAVQGMYNDGDLLFFSNIGVLTKETDKENYWRDTETQLFAHNWMQREAQRIDPLKERDGTGVLGRISDSLIKQGLSVGSFSIDLNSISLSGQPGVTPTPFILSRDGVGQFNRGASSTTMNDKITAINEATERDSGVFGDLWSSTLLKSLSHNKLLYDTLAGKKSTTTFPTSYLGKQMEMVAKMIDSRVERGVDADMFFLSTGGWDTHSEVLDNLNRLFADVDVSFKAFADEMKVKGTWDNVAVIQTSDFARTLAPNTGRGSDHAWGANSILFGGGVRGGKILGEYPDNLTDDGPLSLGRGRMIPTTSWDAAFLPLAQWAGATESDLDDICPNRDNFPSEHFFDVANVFEM</sequence>
<dbReference type="Gene3D" id="2.160.20.10">
    <property type="entry name" value="Single-stranded right-handed beta-helix, Pectin lyase-like"/>
    <property type="match status" value="1"/>
</dbReference>